<dbReference type="InterPro" id="IPR055457">
    <property type="entry name" value="OST48_N"/>
</dbReference>
<comment type="subunit">
    <text evidence="8">Component of the oligosaccharyltransferase (OST) complex.</text>
</comment>
<evidence type="ECO:0000313" key="11">
    <source>
        <dbReference type="EMBL" id="KAK2079165.1"/>
    </source>
</evidence>
<feature type="domain" description="OST48 N-terminal" evidence="9">
    <location>
        <begin position="25"/>
        <end position="266"/>
    </location>
</feature>
<dbReference type="InterPro" id="IPR055459">
    <property type="entry name" value="OST48_MD"/>
</dbReference>
<evidence type="ECO:0000313" key="12">
    <source>
        <dbReference type="Proteomes" id="UP001255856"/>
    </source>
</evidence>
<feature type="chain" id="PRO_5041776479" description="Dolichyl-diphosphooligosaccharide--protein glycosyltransferase 48 kDa subunit" evidence="8">
    <location>
        <begin position="23"/>
        <end position="418"/>
    </location>
</feature>
<keyword evidence="8" id="KW-0732">Signal</keyword>
<evidence type="ECO:0000259" key="10">
    <source>
        <dbReference type="Pfam" id="PF23358"/>
    </source>
</evidence>
<comment type="function">
    <text evidence="8">Subunit of the oligosaccharyl transferase (OST) complex that catalyzes the initial transfer of a defined glycan (Glc(3)Man(9)GlcNAc(2) in eukaryotes) from the lipid carrier dolichol-pyrophosphate to an asparagine residue within an Asn-X-Ser/Thr consensus motif in nascent polypeptide chains, the first step in protein N-glycosylation. N-glycosylation occurs cotranslationally and the complex associates with the Sec61 complex at the channel-forming translocon complex that mediates protein translocation across the endoplasmic reticulum (ER).</text>
</comment>
<keyword evidence="7 8" id="KW-0472">Membrane</keyword>
<evidence type="ECO:0000256" key="6">
    <source>
        <dbReference type="ARBA" id="ARBA00022989"/>
    </source>
</evidence>
<evidence type="ECO:0000256" key="2">
    <source>
        <dbReference type="ARBA" id="ARBA00004922"/>
    </source>
</evidence>
<keyword evidence="4 8" id="KW-0812">Transmembrane</keyword>
<dbReference type="Proteomes" id="UP001255856">
    <property type="component" value="Unassembled WGS sequence"/>
</dbReference>
<comment type="similarity">
    <text evidence="3 8">Belongs to the DDOST 48 kDa subunit family.</text>
</comment>
<evidence type="ECO:0000256" key="5">
    <source>
        <dbReference type="ARBA" id="ARBA00022824"/>
    </source>
</evidence>
<dbReference type="Pfam" id="PF03345">
    <property type="entry name" value="OST48_N"/>
    <property type="match status" value="1"/>
</dbReference>
<feature type="signal peptide" evidence="8">
    <location>
        <begin position="1"/>
        <end position="22"/>
    </location>
</feature>
<dbReference type="Pfam" id="PF23358">
    <property type="entry name" value="OST48_MD"/>
    <property type="match status" value="1"/>
</dbReference>
<sequence>MAGRTLWSVLTLVALVAGVVLGEKALVLVDSPELESTHSQFIGDLSDLGLELDVQPIDSSSLRLKLWDEWIYDKLVILGGSKELGGALDAVLLMEFVDAGNDLLLILAPTPTDEMRDVATALGVDLDAAGSRVLDHTRYDAGRGHAAVLGAQSLLARVFSGAARGPLVFSGMGLSVAPASELTMLALHGVPTAYSAGADGKPTGLAGRALGLVALAQARNNARALVLAGLDFVSNDLFDASVTDADGNSLGASGNRAAARDLAAWALSRRGVLRLVDMSHSIVGGEVAPERYRIKDEVEVYARIEELVDGQWVGYDASDVKIELVMLDPYIRQSMESDGDGNFRVRVTVPDVYGVFKWVLDYARPSLSRLHWVETVPIRPFAHNEYDRFILQAYPYYASIFTLMAAFLVSGVAFIYTK</sequence>
<dbReference type="GO" id="GO:0008250">
    <property type="term" value="C:oligosaccharyltransferase complex"/>
    <property type="evidence" value="ECO:0007669"/>
    <property type="project" value="TreeGrafter"/>
</dbReference>
<protein>
    <recommendedName>
        <fullName evidence="8">Dolichyl-diphosphooligosaccharide--protein glycosyltransferase 48 kDa subunit</fullName>
        <shortName evidence="8">Oligosaccharyl transferase 48 kDa subunit</shortName>
    </recommendedName>
</protein>
<dbReference type="PANTHER" id="PTHR10830:SF0">
    <property type="entry name" value="DOLICHYL-DIPHOSPHOOLIGOSACCHARIDE--PROTEIN GLYCOSYLTRANSFERASE 48 KDA SUBUNIT"/>
    <property type="match status" value="1"/>
</dbReference>
<feature type="domain" description="OST48 middle" evidence="10">
    <location>
        <begin position="283"/>
        <end position="417"/>
    </location>
</feature>
<comment type="pathway">
    <text evidence="2 8">Protein modification; protein glycosylation.</text>
</comment>
<reference evidence="11" key="1">
    <citation type="submission" date="2021-01" db="EMBL/GenBank/DDBJ databases">
        <authorList>
            <person name="Eckstrom K.M.E."/>
        </authorList>
    </citation>
    <scope>NUCLEOTIDE SEQUENCE</scope>
    <source>
        <strain evidence="11">UVCC 0001</strain>
    </source>
</reference>
<name>A0AAD9IL30_PROWI</name>
<evidence type="ECO:0000256" key="1">
    <source>
        <dbReference type="ARBA" id="ARBA00004479"/>
    </source>
</evidence>
<evidence type="ECO:0000256" key="4">
    <source>
        <dbReference type="ARBA" id="ARBA00022692"/>
    </source>
</evidence>
<dbReference type="AlphaFoldDB" id="A0AAD9IL30"/>
<dbReference type="InterPro" id="IPR005013">
    <property type="entry name" value="DDOST_48_kDa_subunit"/>
</dbReference>
<evidence type="ECO:0000256" key="7">
    <source>
        <dbReference type="ARBA" id="ARBA00023136"/>
    </source>
</evidence>
<dbReference type="EMBL" id="JASFZW010000003">
    <property type="protein sequence ID" value="KAK2079165.1"/>
    <property type="molecule type" value="Genomic_DNA"/>
</dbReference>
<accession>A0AAD9IL30</accession>
<keyword evidence="6 8" id="KW-1133">Transmembrane helix</keyword>
<comment type="caution">
    <text evidence="11">The sequence shown here is derived from an EMBL/GenBank/DDBJ whole genome shotgun (WGS) entry which is preliminary data.</text>
</comment>
<evidence type="ECO:0000256" key="3">
    <source>
        <dbReference type="ARBA" id="ARBA00008743"/>
    </source>
</evidence>
<keyword evidence="5 8" id="KW-0256">Endoplasmic reticulum</keyword>
<dbReference type="PANTHER" id="PTHR10830">
    <property type="entry name" value="DOLICHYL-DIPHOSPHOOLIGOSACCHARIDE--PROTEIN GLYCOSYLTRANSFERASE 48 KDA SUBUNIT"/>
    <property type="match status" value="1"/>
</dbReference>
<dbReference type="GO" id="GO:0018279">
    <property type="term" value="P:protein N-linked glycosylation via asparagine"/>
    <property type="evidence" value="ECO:0007669"/>
    <property type="project" value="UniProtKB-UniRule"/>
</dbReference>
<evidence type="ECO:0000256" key="8">
    <source>
        <dbReference type="RuleBase" id="RU361142"/>
    </source>
</evidence>
<gene>
    <name evidence="11" type="ORF">QBZ16_002856</name>
</gene>
<keyword evidence="12" id="KW-1185">Reference proteome</keyword>
<organism evidence="11 12">
    <name type="scientific">Prototheca wickerhamii</name>
    <dbReference type="NCBI Taxonomy" id="3111"/>
    <lineage>
        <taxon>Eukaryota</taxon>
        <taxon>Viridiplantae</taxon>
        <taxon>Chlorophyta</taxon>
        <taxon>core chlorophytes</taxon>
        <taxon>Trebouxiophyceae</taxon>
        <taxon>Chlorellales</taxon>
        <taxon>Chlorellaceae</taxon>
        <taxon>Prototheca</taxon>
    </lineage>
</organism>
<comment type="subcellular location">
    <subcellularLocation>
        <location evidence="8">Endoplasmic reticulum membrane</location>
        <topology evidence="8">Single-pass type I membrane protein</topology>
    </subcellularLocation>
    <subcellularLocation>
        <location evidence="1">Membrane</location>
        <topology evidence="1">Single-pass type I membrane protein</topology>
    </subcellularLocation>
</comment>
<evidence type="ECO:0000259" key="9">
    <source>
        <dbReference type="Pfam" id="PF03345"/>
    </source>
</evidence>
<proteinExistence type="inferred from homology"/>
<feature type="transmembrane region" description="Helical" evidence="8">
    <location>
        <begin position="394"/>
        <end position="416"/>
    </location>
</feature>